<keyword evidence="3" id="KW-0238">DNA-binding</keyword>
<name>D5RIX6_9PROT</name>
<dbReference type="CDD" id="cd08420">
    <property type="entry name" value="PBP2_CysL_like"/>
    <property type="match status" value="1"/>
</dbReference>
<dbReference type="HOGENOM" id="CLU_039613_6_1_5"/>
<dbReference type="GO" id="GO:0000976">
    <property type="term" value="F:transcription cis-regulatory region binding"/>
    <property type="evidence" value="ECO:0007669"/>
    <property type="project" value="TreeGrafter"/>
</dbReference>
<sequence length="324" mass="34445">MRRADSFIQRLVLVIPFAKIDGLAEGMGMTLEQLRIFLAVAEREHVTRAATALHLTQSAVSAAIRALEARHGIALFHRVGRRIELTEEGRIFRAEAAAVLARAEAAELVLSELGGALRGTLRIQASQTVASYWLPPLLVRFQQACPGVQVEVGAGNTTSVAQAVLDGVAELGFVEGEVEEPSLSQTLLARDQLVVVVGPRHPWAGAGEVPLARLAESPWVMREAGSGTRAAFELLLERAGLPPRDLRVILELPSNEAVLAAVEADGGATVVSERAAGPHLAAGLLVRAEVALPPRSFKALRHRERYASRASRALLALAAGLPPG</sequence>
<dbReference type="PANTHER" id="PTHR30126">
    <property type="entry name" value="HTH-TYPE TRANSCRIPTIONAL REGULATOR"/>
    <property type="match status" value="1"/>
</dbReference>
<dbReference type="InterPro" id="IPR005119">
    <property type="entry name" value="LysR_subst-bd"/>
</dbReference>
<accession>D5RIX6</accession>
<evidence type="ECO:0000259" key="5">
    <source>
        <dbReference type="PROSITE" id="PS50931"/>
    </source>
</evidence>
<dbReference type="InterPro" id="IPR036390">
    <property type="entry name" value="WH_DNA-bd_sf"/>
</dbReference>
<proteinExistence type="inferred from homology"/>
<gene>
    <name evidence="6" type="ORF">HMPREF0731_1036</name>
</gene>
<evidence type="ECO:0000313" key="6">
    <source>
        <dbReference type="EMBL" id="EFH12746.1"/>
    </source>
</evidence>
<dbReference type="Gene3D" id="1.10.10.10">
    <property type="entry name" value="Winged helix-like DNA-binding domain superfamily/Winged helix DNA-binding domain"/>
    <property type="match status" value="1"/>
</dbReference>
<dbReference type="Pfam" id="PF03466">
    <property type="entry name" value="LysR_substrate"/>
    <property type="match status" value="1"/>
</dbReference>
<dbReference type="EMBL" id="ADVL01000172">
    <property type="protein sequence ID" value="EFH12746.1"/>
    <property type="molecule type" value="Genomic_DNA"/>
</dbReference>
<evidence type="ECO:0000256" key="1">
    <source>
        <dbReference type="ARBA" id="ARBA00009437"/>
    </source>
</evidence>
<dbReference type="FunFam" id="1.10.10.10:FF:000001">
    <property type="entry name" value="LysR family transcriptional regulator"/>
    <property type="match status" value="1"/>
</dbReference>
<dbReference type="PROSITE" id="PS50931">
    <property type="entry name" value="HTH_LYSR"/>
    <property type="match status" value="1"/>
</dbReference>
<dbReference type="Proteomes" id="UP000005324">
    <property type="component" value="Unassembled WGS sequence"/>
</dbReference>
<evidence type="ECO:0000256" key="4">
    <source>
        <dbReference type="ARBA" id="ARBA00023163"/>
    </source>
</evidence>
<comment type="similarity">
    <text evidence="1">Belongs to the LysR transcriptional regulatory family.</text>
</comment>
<feature type="domain" description="HTH lysR-type" evidence="5">
    <location>
        <begin position="29"/>
        <end position="86"/>
    </location>
</feature>
<keyword evidence="2" id="KW-0805">Transcription regulation</keyword>
<dbReference type="Gene3D" id="3.40.190.290">
    <property type="match status" value="1"/>
</dbReference>
<keyword evidence="7" id="KW-1185">Reference proteome</keyword>
<keyword evidence="4" id="KW-0804">Transcription</keyword>
<dbReference type="SUPFAM" id="SSF46785">
    <property type="entry name" value="Winged helix' DNA-binding domain"/>
    <property type="match status" value="1"/>
</dbReference>
<dbReference type="PRINTS" id="PR00039">
    <property type="entry name" value="HTHLYSR"/>
</dbReference>
<dbReference type="PANTHER" id="PTHR30126:SF39">
    <property type="entry name" value="HTH-TYPE TRANSCRIPTIONAL REGULATOR CYSL"/>
    <property type="match status" value="1"/>
</dbReference>
<organism evidence="6 7">
    <name type="scientific">Pseudoroseomonas cervicalis ATCC 49957</name>
    <dbReference type="NCBI Taxonomy" id="525371"/>
    <lineage>
        <taxon>Bacteria</taxon>
        <taxon>Pseudomonadati</taxon>
        <taxon>Pseudomonadota</taxon>
        <taxon>Alphaproteobacteria</taxon>
        <taxon>Acetobacterales</taxon>
        <taxon>Roseomonadaceae</taxon>
        <taxon>Roseomonas</taxon>
    </lineage>
</organism>
<evidence type="ECO:0000313" key="7">
    <source>
        <dbReference type="Proteomes" id="UP000005324"/>
    </source>
</evidence>
<evidence type="ECO:0000256" key="2">
    <source>
        <dbReference type="ARBA" id="ARBA00023015"/>
    </source>
</evidence>
<comment type="caution">
    <text evidence="6">The sequence shown here is derived from an EMBL/GenBank/DDBJ whole genome shotgun (WGS) entry which is preliminary data.</text>
</comment>
<protein>
    <submittedName>
        <fullName evidence="6">LysR substrate binding domain protein</fullName>
    </submittedName>
</protein>
<dbReference type="InterPro" id="IPR036388">
    <property type="entry name" value="WH-like_DNA-bd_sf"/>
</dbReference>
<dbReference type="InterPro" id="IPR000847">
    <property type="entry name" value="LysR_HTH_N"/>
</dbReference>
<dbReference type="SUPFAM" id="SSF53850">
    <property type="entry name" value="Periplasmic binding protein-like II"/>
    <property type="match status" value="1"/>
</dbReference>
<dbReference type="Pfam" id="PF00126">
    <property type="entry name" value="HTH_1"/>
    <property type="match status" value="1"/>
</dbReference>
<evidence type="ECO:0000256" key="3">
    <source>
        <dbReference type="ARBA" id="ARBA00023125"/>
    </source>
</evidence>
<dbReference type="AlphaFoldDB" id="D5RIX6"/>
<reference evidence="6 7" key="1">
    <citation type="submission" date="2010-04" db="EMBL/GenBank/DDBJ databases">
        <authorList>
            <person name="Qin X."/>
            <person name="Bachman B."/>
            <person name="Battles P."/>
            <person name="Bell A."/>
            <person name="Bess C."/>
            <person name="Bickham C."/>
            <person name="Chaboub L."/>
            <person name="Chen D."/>
            <person name="Coyle M."/>
            <person name="Deiros D.R."/>
            <person name="Dinh H."/>
            <person name="Forbes L."/>
            <person name="Fowler G."/>
            <person name="Francisco L."/>
            <person name="Fu Q."/>
            <person name="Gubbala S."/>
            <person name="Hale W."/>
            <person name="Han Y."/>
            <person name="Hemphill L."/>
            <person name="Highlander S.K."/>
            <person name="Hirani K."/>
            <person name="Hogues M."/>
            <person name="Jackson L."/>
            <person name="Jakkamsetti A."/>
            <person name="Javaid M."/>
            <person name="Jiang H."/>
            <person name="Korchina V."/>
            <person name="Kovar C."/>
            <person name="Lara F."/>
            <person name="Lee S."/>
            <person name="Mata R."/>
            <person name="Mathew T."/>
            <person name="Moen C."/>
            <person name="Morales K."/>
            <person name="Munidasa M."/>
            <person name="Nazareth L."/>
            <person name="Ngo R."/>
            <person name="Nguyen L."/>
            <person name="Okwuonu G."/>
            <person name="Ongeri F."/>
            <person name="Patil S."/>
            <person name="Petrosino J."/>
            <person name="Pham C."/>
            <person name="Pham P."/>
            <person name="Pu L.-L."/>
            <person name="Puazo M."/>
            <person name="Raj R."/>
            <person name="Reid J."/>
            <person name="Rouhana J."/>
            <person name="Saada N."/>
            <person name="Shang Y."/>
            <person name="Simmons D."/>
            <person name="Thornton R."/>
            <person name="Warren J."/>
            <person name="Weissenberger G."/>
            <person name="Zhang J."/>
            <person name="Zhang L."/>
            <person name="Zhou C."/>
            <person name="Zhu D."/>
            <person name="Muzny D."/>
            <person name="Worley K."/>
            <person name="Gibbs R."/>
        </authorList>
    </citation>
    <scope>NUCLEOTIDE SEQUENCE [LARGE SCALE GENOMIC DNA]</scope>
    <source>
        <strain evidence="6 7">ATCC 49957</strain>
    </source>
</reference>
<dbReference type="GO" id="GO:0003700">
    <property type="term" value="F:DNA-binding transcription factor activity"/>
    <property type="evidence" value="ECO:0007669"/>
    <property type="project" value="InterPro"/>
</dbReference>